<dbReference type="InterPro" id="IPR036259">
    <property type="entry name" value="MFS_trans_sf"/>
</dbReference>
<dbReference type="Proteomes" id="UP000217199">
    <property type="component" value="Unassembled WGS sequence"/>
</dbReference>
<keyword evidence="10" id="KW-1185">Reference proteome</keyword>
<name>A0A286UJY0_9AGAM</name>
<sequence length="126" mass="13860">MSVSREDTLDPESGTPSRYSYSQQNIRDNQPTVTTDSDNSEDTSIQIVVFSEDDPEDPRNWSSRRKVSIVAILCTLVFVSVFGSSSYAPGEGQVRDMFHVNAEVASTGLTVYVLGFAFGPLLWGKT</sequence>
<dbReference type="AlphaFoldDB" id="A0A286UJY0"/>
<feature type="transmembrane region" description="Helical" evidence="8">
    <location>
        <begin position="104"/>
        <end position="123"/>
    </location>
</feature>
<comment type="caution">
    <text evidence="9">The sequence shown here is derived from an EMBL/GenBank/DDBJ whole genome shotgun (WGS) entry which is preliminary data.</text>
</comment>
<reference evidence="9 10" key="1">
    <citation type="journal article" date="2017" name="Mol. Ecol.">
        <title>Comparative and population genomic landscape of Phellinus noxius: A hypervariable fungus causing root rot in trees.</title>
        <authorList>
            <person name="Chung C.L."/>
            <person name="Lee T.J."/>
            <person name="Akiba M."/>
            <person name="Lee H.H."/>
            <person name="Kuo T.H."/>
            <person name="Liu D."/>
            <person name="Ke H.M."/>
            <person name="Yokoi T."/>
            <person name="Roa M.B."/>
            <person name="Lu M.J."/>
            <person name="Chang Y.Y."/>
            <person name="Ann P.J."/>
            <person name="Tsai J.N."/>
            <person name="Chen C.Y."/>
            <person name="Tzean S.S."/>
            <person name="Ota Y."/>
            <person name="Hattori T."/>
            <person name="Sahashi N."/>
            <person name="Liou R.F."/>
            <person name="Kikuchi T."/>
            <person name="Tsai I.J."/>
        </authorList>
    </citation>
    <scope>NUCLEOTIDE SEQUENCE [LARGE SCALE GENOMIC DNA]</scope>
    <source>
        <strain evidence="9 10">FFPRI411160</strain>
    </source>
</reference>
<evidence type="ECO:0000256" key="3">
    <source>
        <dbReference type="ARBA" id="ARBA00022475"/>
    </source>
</evidence>
<dbReference type="Gene3D" id="1.20.1720.10">
    <property type="entry name" value="Multidrug resistance protein D"/>
    <property type="match status" value="1"/>
</dbReference>
<dbReference type="STRING" id="2282107.A0A286UJY0"/>
<dbReference type="InParanoid" id="A0A286UJY0"/>
<evidence type="ECO:0000256" key="2">
    <source>
        <dbReference type="ARBA" id="ARBA00022448"/>
    </source>
</evidence>
<dbReference type="GO" id="GO:0022857">
    <property type="term" value="F:transmembrane transporter activity"/>
    <property type="evidence" value="ECO:0007669"/>
    <property type="project" value="TreeGrafter"/>
</dbReference>
<evidence type="ECO:0000256" key="4">
    <source>
        <dbReference type="ARBA" id="ARBA00022692"/>
    </source>
</evidence>
<proteinExistence type="predicted"/>
<dbReference type="EMBL" id="NBII01000004">
    <property type="protein sequence ID" value="PAV19829.1"/>
    <property type="molecule type" value="Genomic_DNA"/>
</dbReference>
<keyword evidence="5 8" id="KW-1133">Transmembrane helix</keyword>
<evidence type="ECO:0000256" key="1">
    <source>
        <dbReference type="ARBA" id="ARBA00004651"/>
    </source>
</evidence>
<evidence type="ECO:0000256" key="8">
    <source>
        <dbReference type="SAM" id="Phobius"/>
    </source>
</evidence>
<dbReference type="GO" id="GO:0005886">
    <property type="term" value="C:plasma membrane"/>
    <property type="evidence" value="ECO:0007669"/>
    <property type="project" value="UniProtKB-SubCell"/>
</dbReference>
<evidence type="ECO:0000256" key="5">
    <source>
        <dbReference type="ARBA" id="ARBA00022989"/>
    </source>
</evidence>
<keyword evidence="3" id="KW-1003">Cell membrane</keyword>
<feature type="compositionally biased region" description="Polar residues" evidence="7">
    <location>
        <begin position="14"/>
        <end position="41"/>
    </location>
</feature>
<gene>
    <name evidence="9" type="ORF">PNOK_0476300</name>
</gene>
<organism evidence="9 10">
    <name type="scientific">Pyrrhoderma noxium</name>
    <dbReference type="NCBI Taxonomy" id="2282107"/>
    <lineage>
        <taxon>Eukaryota</taxon>
        <taxon>Fungi</taxon>
        <taxon>Dikarya</taxon>
        <taxon>Basidiomycota</taxon>
        <taxon>Agaricomycotina</taxon>
        <taxon>Agaricomycetes</taxon>
        <taxon>Hymenochaetales</taxon>
        <taxon>Hymenochaetaceae</taxon>
        <taxon>Pyrrhoderma</taxon>
    </lineage>
</organism>
<comment type="subcellular location">
    <subcellularLocation>
        <location evidence="1">Cell membrane</location>
        <topology evidence="1">Multi-pass membrane protein</topology>
    </subcellularLocation>
</comment>
<dbReference type="OrthoDB" id="9986881at2759"/>
<feature type="transmembrane region" description="Helical" evidence="8">
    <location>
        <begin position="67"/>
        <end position="84"/>
    </location>
</feature>
<evidence type="ECO:0000313" key="9">
    <source>
        <dbReference type="EMBL" id="PAV19829.1"/>
    </source>
</evidence>
<dbReference type="PANTHER" id="PTHR23502">
    <property type="entry name" value="MAJOR FACILITATOR SUPERFAMILY"/>
    <property type="match status" value="1"/>
</dbReference>
<keyword evidence="4 8" id="KW-0812">Transmembrane</keyword>
<evidence type="ECO:0000313" key="10">
    <source>
        <dbReference type="Proteomes" id="UP000217199"/>
    </source>
</evidence>
<dbReference type="SUPFAM" id="SSF103473">
    <property type="entry name" value="MFS general substrate transporter"/>
    <property type="match status" value="1"/>
</dbReference>
<keyword evidence="6 8" id="KW-0472">Membrane</keyword>
<evidence type="ECO:0000256" key="7">
    <source>
        <dbReference type="SAM" id="MobiDB-lite"/>
    </source>
</evidence>
<protein>
    <submittedName>
        <fullName evidence="9">MFS general substrate transporter</fullName>
    </submittedName>
</protein>
<feature type="region of interest" description="Disordered" evidence="7">
    <location>
        <begin position="1"/>
        <end position="41"/>
    </location>
</feature>
<dbReference type="PANTHER" id="PTHR23502:SF186">
    <property type="entry name" value="MAJOR FACILITATOR SUPERFAMILY (MFS) PROFILE DOMAIN-CONTAINING PROTEIN"/>
    <property type="match status" value="1"/>
</dbReference>
<accession>A0A286UJY0</accession>
<keyword evidence="2" id="KW-0813">Transport</keyword>
<evidence type="ECO:0000256" key="6">
    <source>
        <dbReference type="ARBA" id="ARBA00023136"/>
    </source>
</evidence>